<comment type="caution">
    <text evidence="2">The sequence shown here is derived from an EMBL/GenBank/DDBJ whole genome shotgun (WGS) entry which is preliminary data.</text>
</comment>
<dbReference type="InterPro" id="IPR001304">
    <property type="entry name" value="C-type_lectin-like"/>
</dbReference>
<dbReference type="SUPFAM" id="SSF57302">
    <property type="entry name" value="Snake toxin-like"/>
    <property type="match status" value="2"/>
</dbReference>
<sequence length="395" mass="44961">MDLLHQEVIHQVNYLYKLRDNLHCRSREQLSDPELDEIQYCFTAQTFTAHFTEAYRLGCGSRQTCLQYSPISSKFRSSIEAGCCNTDKCNNKPPPLLHITPPQNYSFITTTADPSVCMNKDDDICTRLAFYLPNLCSDDCVASKICPHMCRKCFYCLDCYEVDHPDNCTQSTACSDGKECYGLEKLGSNFKTVVQLGCIERSLCDQLKSPSGHVFGRRDFTFSGGCCKGDKCNAHPNSKTISTTTTTTTAQPRCSNRYYRCPIGFRQHGNNCYLFGNQKVTKHEGLRFCRSHCADLFYIQSDSELSAFKQYQHNGYIDVFTGLVRDHRRGWIWSHNGLPIQQSVQVDLFLNYNQHVTGQNCATANYQYSNNNGHYSLRAVSCTDLHHPFCKLEMG</sequence>
<organism evidence="2 3">
    <name type="scientific">Mytilus galloprovincialis</name>
    <name type="common">Mediterranean mussel</name>
    <dbReference type="NCBI Taxonomy" id="29158"/>
    <lineage>
        <taxon>Eukaryota</taxon>
        <taxon>Metazoa</taxon>
        <taxon>Spiralia</taxon>
        <taxon>Lophotrochozoa</taxon>
        <taxon>Mollusca</taxon>
        <taxon>Bivalvia</taxon>
        <taxon>Autobranchia</taxon>
        <taxon>Pteriomorphia</taxon>
        <taxon>Mytilida</taxon>
        <taxon>Mytiloidea</taxon>
        <taxon>Mytilidae</taxon>
        <taxon>Mytilinae</taxon>
        <taxon>Mytilus</taxon>
    </lineage>
</organism>
<dbReference type="InterPro" id="IPR016186">
    <property type="entry name" value="C-type_lectin-like/link_sf"/>
</dbReference>
<dbReference type="InterPro" id="IPR045860">
    <property type="entry name" value="Snake_toxin-like_sf"/>
</dbReference>
<accession>A0A8B6F8I9</accession>
<name>A0A8B6F8I9_MYTGA</name>
<proteinExistence type="predicted"/>
<gene>
    <name evidence="2" type="ORF">MGAL_10B040942</name>
</gene>
<dbReference type="EMBL" id="UYJE01006461">
    <property type="protein sequence ID" value="VDI46211.1"/>
    <property type="molecule type" value="Genomic_DNA"/>
</dbReference>
<evidence type="ECO:0000313" key="3">
    <source>
        <dbReference type="Proteomes" id="UP000596742"/>
    </source>
</evidence>
<protein>
    <recommendedName>
        <fullName evidence="1">C-type lectin domain-containing protein</fullName>
    </recommendedName>
</protein>
<keyword evidence="3" id="KW-1185">Reference proteome</keyword>
<reference evidence="2" key="1">
    <citation type="submission" date="2018-11" db="EMBL/GenBank/DDBJ databases">
        <authorList>
            <person name="Alioto T."/>
            <person name="Alioto T."/>
        </authorList>
    </citation>
    <scope>NUCLEOTIDE SEQUENCE</scope>
</reference>
<dbReference type="OrthoDB" id="10329691at2759"/>
<dbReference type="Pfam" id="PF00059">
    <property type="entry name" value="Lectin_C"/>
    <property type="match status" value="1"/>
</dbReference>
<evidence type="ECO:0000313" key="2">
    <source>
        <dbReference type="EMBL" id="VDI46211.1"/>
    </source>
</evidence>
<dbReference type="Proteomes" id="UP000596742">
    <property type="component" value="Unassembled WGS sequence"/>
</dbReference>
<feature type="domain" description="C-type lectin" evidence="1">
    <location>
        <begin position="261"/>
        <end position="391"/>
    </location>
</feature>
<dbReference type="SMART" id="SM00034">
    <property type="entry name" value="CLECT"/>
    <property type="match status" value="1"/>
</dbReference>
<dbReference type="SUPFAM" id="SSF56436">
    <property type="entry name" value="C-type lectin-like"/>
    <property type="match status" value="1"/>
</dbReference>
<dbReference type="Gene3D" id="3.10.100.10">
    <property type="entry name" value="Mannose-Binding Protein A, subunit A"/>
    <property type="match status" value="1"/>
</dbReference>
<dbReference type="InterPro" id="IPR016187">
    <property type="entry name" value="CTDL_fold"/>
</dbReference>
<evidence type="ECO:0000259" key="1">
    <source>
        <dbReference type="SMART" id="SM00034"/>
    </source>
</evidence>
<dbReference type="AlphaFoldDB" id="A0A8B6F8I9"/>